<reference evidence="1 2" key="1">
    <citation type="submission" date="2023-07" db="EMBL/GenBank/DDBJ databases">
        <title>Genomic Encyclopedia of Type Strains, Phase IV (KMG-IV): sequencing the most valuable type-strain genomes for metagenomic binning, comparative biology and taxonomic classification.</title>
        <authorList>
            <person name="Goeker M."/>
        </authorList>
    </citation>
    <scope>NUCLEOTIDE SEQUENCE [LARGE SCALE GENOMIC DNA]</scope>
    <source>
        <strain evidence="1 2">DSM 25924</strain>
    </source>
</reference>
<protein>
    <submittedName>
        <fullName evidence="1">Competence protein ComFB</fullName>
    </submittedName>
</protein>
<organism evidence="1 2">
    <name type="scientific">Alicyclobacillus tolerans</name>
    <dbReference type="NCBI Taxonomy" id="90970"/>
    <lineage>
        <taxon>Bacteria</taxon>
        <taxon>Bacillati</taxon>
        <taxon>Bacillota</taxon>
        <taxon>Bacilli</taxon>
        <taxon>Bacillales</taxon>
        <taxon>Alicyclobacillaceae</taxon>
        <taxon>Alicyclobacillus</taxon>
    </lineage>
</organism>
<comment type="caution">
    <text evidence="1">The sequence shown here is derived from an EMBL/GenBank/DDBJ whole genome shotgun (WGS) entry which is preliminary data.</text>
</comment>
<evidence type="ECO:0000313" key="2">
    <source>
        <dbReference type="Proteomes" id="UP001229209"/>
    </source>
</evidence>
<proteinExistence type="predicted"/>
<dbReference type="RefSeq" id="WP_306955045.1">
    <property type="nucleotide sequence ID" value="NZ_JAURUO010000012.1"/>
</dbReference>
<dbReference type="InterPro" id="IPR019657">
    <property type="entry name" value="ComFB"/>
</dbReference>
<dbReference type="EMBL" id="JAURUO010000012">
    <property type="protein sequence ID" value="MDP9729277.1"/>
    <property type="molecule type" value="Genomic_DNA"/>
</dbReference>
<accession>A0ABT9LYD9</accession>
<sequence>MLVNVTELLVRHAMSELEWRRRLPCDCEQCRDDVMALALNQLPPRYVSTDRGEAYVKAQYMNSQLQMDIVRELAVSLQRVANNPRHTGS</sequence>
<evidence type="ECO:0000313" key="1">
    <source>
        <dbReference type="EMBL" id="MDP9729277.1"/>
    </source>
</evidence>
<keyword evidence="2" id="KW-1185">Reference proteome</keyword>
<dbReference type="Proteomes" id="UP001229209">
    <property type="component" value="Unassembled WGS sequence"/>
</dbReference>
<dbReference type="Pfam" id="PF10719">
    <property type="entry name" value="ComFB"/>
    <property type="match status" value="1"/>
</dbReference>
<gene>
    <name evidence="1" type="ORF">J2S04_002247</name>
</gene>
<name>A0ABT9LYD9_9BACL</name>